<dbReference type="AlphaFoldDB" id="A0A5S6Q2D1"/>
<sequence>MFGKPFWFVAVLTVQLSTAILLLVMFKWKVDHSAAGSPHLLMFLHNLKVGAHRGLALDAPENTLAAIEVSKAMQADLVEVDVSLTADGTAVLMHDETVDRTTNGSGLIASMTDKEVAKLNAAAKFRNGTVFDFVKVPTLEEAALLIAKLNMKMIIDVKWFEQRTIDAIVKLYKDNPNLYRTAAVCSFHPMVANAVKRQDPMIISGHTWCAGMFSQSSCTSHKRRFDNNVLHYLSIILERLYIRLLHDVVARYTGADLMLVEKQSVSKRYVEDMKMNRLHVIAWTINNPTEKQFYSNVLVCPYLTDTIETEARQGEKPSQLTRDTCSVNSCENG</sequence>
<evidence type="ECO:0000256" key="2">
    <source>
        <dbReference type="SAM" id="Phobius"/>
    </source>
</evidence>
<dbReference type="GO" id="GO:0070291">
    <property type="term" value="P:N-acylethanolamine metabolic process"/>
    <property type="evidence" value="ECO:0007669"/>
    <property type="project" value="TreeGrafter"/>
</dbReference>
<keyword evidence="2" id="KW-1133">Transmembrane helix</keyword>
<evidence type="ECO:0000313" key="4">
    <source>
        <dbReference type="Proteomes" id="UP000046395"/>
    </source>
</evidence>
<keyword evidence="2" id="KW-0472">Membrane</keyword>
<evidence type="ECO:0000313" key="5">
    <source>
        <dbReference type="WBParaSite" id="TMUE_0000001388.1"/>
    </source>
</evidence>
<dbReference type="Pfam" id="PF03009">
    <property type="entry name" value="GDPD"/>
    <property type="match status" value="1"/>
</dbReference>
<dbReference type="PANTHER" id="PTHR46320:SF1">
    <property type="entry name" value="GLYCEROPHOSPHODIESTER PHOSPHODIESTERASE 1"/>
    <property type="match status" value="1"/>
</dbReference>
<feature type="region of interest" description="Disordered" evidence="1">
    <location>
        <begin position="313"/>
        <end position="333"/>
    </location>
</feature>
<reference evidence="5" key="1">
    <citation type="submission" date="2019-12" db="UniProtKB">
        <authorList>
            <consortium name="WormBaseParasite"/>
        </authorList>
    </citation>
    <scope>IDENTIFICATION</scope>
</reference>
<protein>
    <submittedName>
        <fullName evidence="5">GP-PDE domain-containing protein</fullName>
    </submittedName>
</protein>
<dbReference type="Gene3D" id="3.20.20.190">
    <property type="entry name" value="Phosphatidylinositol (PI) phosphodiesterase"/>
    <property type="match status" value="1"/>
</dbReference>
<dbReference type="InterPro" id="IPR030395">
    <property type="entry name" value="GP_PDE_dom"/>
</dbReference>
<dbReference type="SUPFAM" id="SSF51695">
    <property type="entry name" value="PLC-like phosphodiesterases"/>
    <property type="match status" value="1"/>
</dbReference>
<dbReference type="InterPro" id="IPR017946">
    <property type="entry name" value="PLC-like_Pdiesterase_TIM-brl"/>
</dbReference>
<name>A0A5S6Q2D1_TRIMR</name>
<dbReference type="Proteomes" id="UP000046395">
    <property type="component" value="Unassembled WGS sequence"/>
</dbReference>
<dbReference type="STRING" id="70415.A0A5S6Q2D1"/>
<evidence type="ECO:0000256" key="1">
    <source>
        <dbReference type="SAM" id="MobiDB-lite"/>
    </source>
</evidence>
<dbReference type="GO" id="GO:0008889">
    <property type="term" value="F:glycerophosphodiester phosphodiesterase activity"/>
    <property type="evidence" value="ECO:0007669"/>
    <property type="project" value="TreeGrafter"/>
</dbReference>
<evidence type="ECO:0000259" key="3">
    <source>
        <dbReference type="PROSITE" id="PS51704"/>
    </source>
</evidence>
<proteinExistence type="predicted"/>
<feature type="compositionally biased region" description="Polar residues" evidence="1">
    <location>
        <begin position="316"/>
        <end position="333"/>
    </location>
</feature>
<dbReference type="PROSITE" id="PS51704">
    <property type="entry name" value="GP_PDE"/>
    <property type="match status" value="1"/>
</dbReference>
<dbReference type="GO" id="GO:0005886">
    <property type="term" value="C:plasma membrane"/>
    <property type="evidence" value="ECO:0007669"/>
    <property type="project" value="TreeGrafter"/>
</dbReference>
<feature type="domain" description="GP-PDE" evidence="3">
    <location>
        <begin position="47"/>
        <end position="314"/>
    </location>
</feature>
<feature type="transmembrane region" description="Helical" evidence="2">
    <location>
        <begin position="6"/>
        <end position="26"/>
    </location>
</feature>
<dbReference type="GO" id="GO:0006644">
    <property type="term" value="P:phospholipid metabolic process"/>
    <property type="evidence" value="ECO:0007669"/>
    <property type="project" value="TreeGrafter"/>
</dbReference>
<dbReference type="PANTHER" id="PTHR46320">
    <property type="entry name" value="GLYCEROPHOSPHODIESTER PHOSPHODIESTERASE 1"/>
    <property type="match status" value="1"/>
</dbReference>
<accession>A0A5S6Q2D1</accession>
<keyword evidence="4" id="KW-1185">Reference proteome</keyword>
<dbReference type="GO" id="GO:0006580">
    <property type="term" value="P:ethanolamine metabolic process"/>
    <property type="evidence" value="ECO:0007669"/>
    <property type="project" value="TreeGrafter"/>
</dbReference>
<organism evidence="4 5">
    <name type="scientific">Trichuris muris</name>
    <name type="common">Mouse whipworm</name>
    <dbReference type="NCBI Taxonomy" id="70415"/>
    <lineage>
        <taxon>Eukaryota</taxon>
        <taxon>Metazoa</taxon>
        <taxon>Ecdysozoa</taxon>
        <taxon>Nematoda</taxon>
        <taxon>Enoplea</taxon>
        <taxon>Dorylaimia</taxon>
        <taxon>Trichinellida</taxon>
        <taxon>Trichuridae</taxon>
        <taxon>Trichuris</taxon>
    </lineage>
</organism>
<keyword evidence="2" id="KW-0812">Transmembrane</keyword>
<dbReference type="WBParaSite" id="TMUE_0000001388.1">
    <property type="protein sequence ID" value="TMUE_0000001388.1"/>
    <property type="gene ID" value="WBGene00290924"/>
</dbReference>